<name>A0A5J4WXL9_9EUKA</name>
<dbReference type="InterPro" id="IPR022617">
    <property type="entry name" value="Rad60/SUMO-like_dom"/>
</dbReference>
<evidence type="ECO:0000256" key="5">
    <source>
        <dbReference type="ARBA" id="ARBA00022833"/>
    </source>
</evidence>
<dbReference type="PANTHER" id="PTHR45931:SF3">
    <property type="entry name" value="RING ZINC FINGER-CONTAINING PROTEIN"/>
    <property type="match status" value="1"/>
</dbReference>
<feature type="domain" description="Ubiquitin-like" evidence="7">
    <location>
        <begin position="85"/>
        <end position="160"/>
    </location>
</feature>
<dbReference type="AlphaFoldDB" id="A0A5J4WXL9"/>
<evidence type="ECO:0000256" key="6">
    <source>
        <dbReference type="PROSITE-ProRule" id="PRU00175"/>
    </source>
</evidence>
<gene>
    <name evidence="9" type="ORF">EZS28_005351</name>
</gene>
<dbReference type="InterPro" id="IPR051834">
    <property type="entry name" value="RING_finger_E3_ligase"/>
</dbReference>
<comment type="caution">
    <text evidence="9">The sequence shown here is derived from an EMBL/GenBank/DDBJ whole genome shotgun (WGS) entry which is preliminary data.</text>
</comment>
<dbReference type="Pfam" id="PF11976">
    <property type="entry name" value="Rad60-SLD"/>
    <property type="match status" value="1"/>
</dbReference>
<reference evidence="9 10" key="1">
    <citation type="submission" date="2019-03" db="EMBL/GenBank/DDBJ databases">
        <title>Single cell metagenomics reveals metabolic interactions within the superorganism composed of flagellate Streblomastix strix and complex community of Bacteroidetes bacteria on its surface.</title>
        <authorList>
            <person name="Treitli S.C."/>
            <person name="Kolisko M."/>
            <person name="Husnik F."/>
            <person name="Keeling P."/>
            <person name="Hampl V."/>
        </authorList>
    </citation>
    <scope>NUCLEOTIDE SEQUENCE [LARGE SCALE GENOMIC DNA]</scope>
    <source>
        <strain evidence="9">ST1C</strain>
    </source>
</reference>
<dbReference type="PANTHER" id="PTHR45931">
    <property type="entry name" value="SI:CH211-59O9.10"/>
    <property type="match status" value="1"/>
</dbReference>
<dbReference type="InterPro" id="IPR029071">
    <property type="entry name" value="Ubiquitin-like_domsf"/>
</dbReference>
<proteinExistence type="predicted"/>
<dbReference type="OrthoDB" id="428577at2759"/>
<dbReference type="InterPro" id="IPR013083">
    <property type="entry name" value="Znf_RING/FYVE/PHD"/>
</dbReference>
<protein>
    <submittedName>
        <fullName evidence="9">Putative Ubiquitin family protein</fullName>
    </submittedName>
</protein>
<dbReference type="SMART" id="SM00213">
    <property type="entry name" value="UBQ"/>
    <property type="match status" value="2"/>
</dbReference>
<dbReference type="CDD" id="cd17039">
    <property type="entry name" value="Ubl_ubiquitin_like"/>
    <property type="match status" value="2"/>
</dbReference>
<evidence type="ECO:0000259" key="8">
    <source>
        <dbReference type="PROSITE" id="PS50089"/>
    </source>
</evidence>
<dbReference type="PROSITE" id="PS50089">
    <property type="entry name" value="ZF_RING_2"/>
    <property type="match status" value="1"/>
</dbReference>
<feature type="domain" description="Ubiquitin-like" evidence="7">
    <location>
        <begin position="12"/>
        <end position="78"/>
    </location>
</feature>
<dbReference type="SMART" id="SM01197">
    <property type="entry name" value="FANCL_C"/>
    <property type="match status" value="1"/>
</dbReference>
<dbReference type="SMART" id="SM00184">
    <property type="entry name" value="RING"/>
    <property type="match status" value="1"/>
</dbReference>
<keyword evidence="5" id="KW-0862">Zinc</keyword>
<dbReference type="GO" id="GO:0008270">
    <property type="term" value="F:zinc ion binding"/>
    <property type="evidence" value="ECO:0007669"/>
    <property type="project" value="UniProtKB-KW"/>
</dbReference>
<keyword evidence="2" id="KW-0479">Metal-binding</keyword>
<dbReference type="InterPro" id="IPR001841">
    <property type="entry name" value="Znf_RING"/>
</dbReference>
<evidence type="ECO:0000256" key="3">
    <source>
        <dbReference type="ARBA" id="ARBA00022771"/>
    </source>
</evidence>
<evidence type="ECO:0000256" key="1">
    <source>
        <dbReference type="ARBA" id="ARBA00004906"/>
    </source>
</evidence>
<sequence length="379" mass="42747">MLKTTQKVAQAVDIKIQGQSGNPVKIEIRQTTTVFDLKSSLEPILNATFKNQILKFGGRELVDTEKLMSIGVSDDSIIDFEEKQQQFFVKDISGKSHVHKMRASEKVYALKQQINQYAHIDPKEQRLILGNKQIKDEDTLYSSGLTGECTVMLVLRMEGGSFIDASGVMSMQTIDFSDDAPAYRNVKRGLSIEGRCKNQLCPASGHMCICSFGFEEFNLLTSKAKCPLCKQDIDPVKPGFSNCFFNIQAVKTNGEKLWTHWLESRDKYQTYDESKVGSINYRELKAMAMKKDDVIGGNLTCSICLIELMRTDPETDQRTVPDEIRILDCQHAFHKSCITQWTSNHNICPNCRKPVNTDANAEEAQILQNPVGRLVHCDE</sequence>
<dbReference type="InterPro" id="IPR024766">
    <property type="entry name" value="Znf_RING_H2"/>
</dbReference>
<evidence type="ECO:0000256" key="4">
    <source>
        <dbReference type="ARBA" id="ARBA00022786"/>
    </source>
</evidence>
<dbReference type="Pfam" id="PF12678">
    <property type="entry name" value="zf-rbx1"/>
    <property type="match status" value="1"/>
</dbReference>
<accession>A0A5J4WXL9</accession>
<comment type="pathway">
    <text evidence="1">Protein modification; protein ubiquitination.</text>
</comment>
<dbReference type="Gene3D" id="3.10.20.90">
    <property type="entry name" value="Phosphatidylinositol 3-kinase Catalytic Subunit, Chain A, domain 1"/>
    <property type="match status" value="2"/>
</dbReference>
<dbReference type="SUPFAM" id="SSF57850">
    <property type="entry name" value="RING/U-box"/>
    <property type="match status" value="1"/>
</dbReference>
<organism evidence="9 10">
    <name type="scientific">Streblomastix strix</name>
    <dbReference type="NCBI Taxonomy" id="222440"/>
    <lineage>
        <taxon>Eukaryota</taxon>
        <taxon>Metamonada</taxon>
        <taxon>Preaxostyla</taxon>
        <taxon>Oxymonadida</taxon>
        <taxon>Streblomastigidae</taxon>
        <taxon>Streblomastix</taxon>
    </lineage>
</organism>
<dbReference type="GO" id="GO:0006511">
    <property type="term" value="P:ubiquitin-dependent protein catabolic process"/>
    <property type="evidence" value="ECO:0007669"/>
    <property type="project" value="TreeGrafter"/>
</dbReference>
<keyword evidence="4" id="KW-0833">Ubl conjugation pathway</keyword>
<dbReference type="Proteomes" id="UP000324800">
    <property type="component" value="Unassembled WGS sequence"/>
</dbReference>
<evidence type="ECO:0000313" key="9">
    <source>
        <dbReference type="EMBL" id="KAA6399115.1"/>
    </source>
</evidence>
<dbReference type="Pfam" id="PF00240">
    <property type="entry name" value="ubiquitin"/>
    <property type="match status" value="1"/>
</dbReference>
<evidence type="ECO:0000259" key="7">
    <source>
        <dbReference type="PROSITE" id="PS50053"/>
    </source>
</evidence>
<feature type="domain" description="RING-type" evidence="8">
    <location>
        <begin position="301"/>
        <end position="352"/>
    </location>
</feature>
<evidence type="ECO:0000313" key="10">
    <source>
        <dbReference type="Proteomes" id="UP000324800"/>
    </source>
</evidence>
<dbReference type="EMBL" id="SNRW01000817">
    <property type="protein sequence ID" value="KAA6399115.1"/>
    <property type="molecule type" value="Genomic_DNA"/>
</dbReference>
<dbReference type="GO" id="GO:0061630">
    <property type="term" value="F:ubiquitin protein ligase activity"/>
    <property type="evidence" value="ECO:0007669"/>
    <property type="project" value="TreeGrafter"/>
</dbReference>
<dbReference type="PROSITE" id="PS50053">
    <property type="entry name" value="UBIQUITIN_2"/>
    <property type="match status" value="2"/>
</dbReference>
<dbReference type="Gene3D" id="3.30.40.10">
    <property type="entry name" value="Zinc/RING finger domain, C3HC4 (zinc finger)"/>
    <property type="match status" value="1"/>
</dbReference>
<dbReference type="SUPFAM" id="SSF54236">
    <property type="entry name" value="Ubiquitin-like"/>
    <property type="match status" value="2"/>
</dbReference>
<keyword evidence="3 6" id="KW-0863">Zinc-finger</keyword>
<dbReference type="InterPro" id="IPR000626">
    <property type="entry name" value="Ubiquitin-like_dom"/>
</dbReference>
<dbReference type="GO" id="GO:0005634">
    <property type="term" value="C:nucleus"/>
    <property type="evidence" value="ECO:0007669"/>
    <property type="project" value="TreeGrafter"/>
</dbReference>
<evidence type="ECO:0000256" key="2">
    <source>
        <dbReference type="ARBA" id="ARBA00022723"/>
    </source>
</evidence>